<comment type="caution">
    <text evidence="1">The sequence shown here is derived from an EMBL/GenBank/DDBJ whole genome shotgun (WGS) entry which is preliminary data.</text>
</comment>
<protein>
    <submittedName>
        <fullName evidence="1">Uncharacterized protein</fullName>
    </submittedName>
</protein>
<evidence type="ECO:0000313" key="2">
    <source>
        <dbReference type="Proteomes" id="UP000734823"/>
    </source>
</evidence>
<sequence length="113" mass="12403">MASVTNALRSGVFGEDYVELADQVAVALGGLPRDGRRAAMRRLTEMLAEQEGGRDRSQVDHFVQSLLMTARMSRVRDYRIAMAKAEKPAEPRDIDDVIAMLEVGTDESGTYAA</sequence>
<name>A0ABR7LB30_9PSEU</name>
<dbReference type="RefSeq" id="WP_187222911.1">
    <property type="nucleotide sequence ID" value="NZ_JABVED010000013.1"/>
</dbReference>
<reference evidence="1 2" key="1">
    <citation type="submission" date="2020-06" db="EMBL/GenBank/DDBJ databases">
        <title>Actinokineospora xiongansis sp. nov., isolated from soil of Baiyangdian.</title>
        <authorList>
            <person name="Zhang X."/>
        </authorList>
    </citation>
    <scope>NUCLEOTIDE SEQUENCE [LARGE SCALE GENOMIC DNA]</scope>
    <source>
        <strain evidence="1 2">HBU206404</strain>
    </source>
</reference>
<gene>
    <name evidence="1" type="ORF">GPZ80_22110</name>
</gene>
<accession>A0ABR7LB30</accession>
<proteinExistence type="predicted"/>
<organism evidence="1 2">
    <name type="scientific">Actinokineospora xionganensis</name>
    <dbReference type="NCBI Taxonomy" id="2684470"/>
    <lineage>
        <taxon>Bacteria</taxon>
        <taxon>Bacillati</taxon>
        <taxon>Actinomycetota</taxon>
        <taxon>Actinomycetes</taxon>
        <taxon>Pseudonocardiales</taxon>
        <taxon>Pseudonocardiaceae</taxon>
        <taxon>Actinokineospora</taxon>
    </lineage>
</organism>
<keyword evidence="2" id="KW-1185">Reference proteome</keyword>
<evidence type="ECO:0000313" key="1">
    <source>
        <dbReference type="EMBL" id="MBC6449859.1"/>
    </source>
</evidence>
<dbReference type="EMBL" id="JABVED010000013">
    <property type="protein sequence ID" value="MBC6449859.1"/>
    <property type="molecule type" value="Genomic_DNA"/>
</dbReference>
<dbReference type="Proteomes" id="UP000734823">
    <property type="component" value="Unassembled WGS sequence"/>
</dbReference>